<evidence type="ECO:0000313" key="2">
    <source>
        <dbReference type="Proteomes" id="UP000250235"/>
    </source>
</evidence>
<reference evidence="1 2" key="1">
    <citation type="journal article" date="2015" name="Proc. Natl. Acad. Sci. U.S.A.">
        <title>The resurrection genome of Boea hygrometrica: A blueprint for survival of dehydration.</title>
        <authorList>
            <person name="Xiao L."/>
            <person name="Yang G."/>
            <person name="Zhang L."/>
            <person name="Yang X."/>
            <person name="Zhao S."/>
            <person name="Ji Z."/>
            <person name="Zhou Q."/>
            <person name="Hu M."/>
            <person name="Wang Y."/>
            <person name="Chen M."/>
            <person name="Xu Y."/>
            <person name="Jin H."/>
            <person name="Xiao X."/>
            <person name="Hu G."/>
            <person name="Bao F."/>
            <person name="Hu Y."/>
            <person name="Wan P."/>
            <person name="Li L."/>
            <person name="Deng X."/>
            <person name="Kuang T."/>
            <person name="Xiang C."/>
            <person name="Zhu J.K."/>
            <person name="Oliver M.J."/>
            <person name="He Y."/>
        </authorList>
    </citation>
    <scope>NUCLEOTIDE SEQUENCE [LARGE SCALE GENOMIC DNA]</scope>
    <source>
        <strain evidence="2">cv. XS01</strain>
    </source>
</reference>
<organism evidence="1 2">
    <name type="scientific">Dorcoceras hygrometricum</name>
    <dbReference type="NCBI Taxonomy" id="472368"/>
    <lineage>
        <taxon>Eukaryota</taxon>
        <taxon>Viridiplantae</taxon>
        <taxon>Streptophyta</taxon>
        <taxon>Embryophyta</taxon>
        <taxon>Tracheophyta</taxon>
        <taxon>Spermatophyta</taxon>
        <taxon>Magnoliopsida</taxon>
        <taxon>eudicotyledons</taxon>
        <taxon>Gunneridae</taxon>
        <taxon>Pentapetalae</taxon>
        <taxon>asterids</taxon>
        <taxon>lamiids</taxon>
        <taxon>Lamiales</taxon>
        <taxon>Gesneriaceae</taxon>
        <taxon>Didymocarpoideae</taxon>
        <taxon>Trichosporeae</taxon>
        <taxon>Loxocarpinae</taxon>
        <taxon>Dorcoceras</taxon>
    </lineage>
</organism>
<dbReference type="Proteomes" id="UP000250235">
    <property type="component" value="Unassembled WGS sequence"/>
</dbReference>
<proteinExistence type="predicted"/>
<keyword evidence="2" id="KW-1185">Reference proteome</keyword>
<accession>A0A2Z7BND2</accession>
<dbReference type="AlphaFoldDB" id="A0A2Z7BND2"/>
<gene>
    <name evidence="1" type="ORF">F511_22102</name>
</gene>
<evidence type="ECO:0000313" key="1">
    <source>
        <dbReference type="EMBL" id="KZV36123.1"/>
    </source>
</evidence>
<name>A0A2Z7BND2_9LAMI</name>
<protein>
    <submittedName>
        <fullName evidence="1">Uncharacterized protein</fullName>
    </submittedName>
</protein>
<sequence length="122" mass="12868">MQISSGLLVQADEGIPSPAADRGLLPRARLCDNGREVIGRGLLDAQYHRATSSAASREGRARRLAVGRCCAMVEATARDVAPVVRQVARLRCACRGGVLTCGAHDFDGGGRRSGDVVTADFF</sequence>
<dbReference type="EMBL" id="KV003927">
    <property type="protein sequence ID" value="KZV36123.1"/>
    <property type="molecule type" value="Genomic_DNA"/>
</dbReference>